<keyword evidence="4" id="KW-1185">Reference proteome</keyword>
<keyword evidence="1" id="KW-0472">Membrane</keyword>
<dbReference type="AlphaFoldDB" id="A0A094YVV0"/>
<organism evidence="2 4">
    <name type="scientific">Alkalihalobacillus alcalophilus ATCC 27647 = CGMCC 1.3604</name>
    <dbReference type="NCBI Taxonomy" id="1218173"/>
    <lineage>
        <taxon>Bacteria</taxon>
        <taxon>Bacillati</taxon>
        <taxon>Bacillota</taxon>
        <taxon>Bacilli</taxon>
        <taxon>Bacillales</taxon>
        <taxon>Bacillaceae</taxon>
        <taxon>Alkalihalobacillus</taxon>
    </lineage>
</organism>
<reference evidence="3 5" key="2">
    <citation type="submission" date="2014-01" db="EMBL/GenBank/DDBJ databases">
        <title>Draft genome sequencing of Bacillus alcalophilus CGMCC 1.3604.</title>
        <authorList>
            <person name="Yang J."/>
            <person name="Diao L."/>
            <person name="Yang S."/>
        </authorList>
    </citation>
    <scope>NUCLEOTIDE SEQUENCE [LARGE SCALE GENOMIC DNA]</scope>
    <source>
        <strain evidence="3 5">CGMCC 1.3604</strain>
    </source>
</reference>
<evidence type="ECO:0000313" key="2">
    <source>
        <dbReference type="EMBL" id="KGA97652.1"/>
    </source>
</evidence>
<protein>
    <submittedName>
        <fullName evidence="2">Uncharacterized protein</fullName>
    </submittedName>
</protein>
<keyword evidence="1" id="KW-0812">Transmembrane</keyword>
<comment type="caution">
    <text evidence="2">The sequence shown here is derived from an EMBL/GenBank/DDBJ whole genome shotgun (WGS) entry which is preliminary data.</text>
</comment>
<gene>
    <name evidence="3" type="ORF">AJ85_04655</name>
    <name evidence="2" type="ORF">BALCAV_0208920</name>
</gene>
<proteinExistence type="predicted"/>
<reference evidence="2 4" key="1">
    <citation type="journal article" date="2014" name="Genome Announc.">
        <title>Draft Genome Sequence of Bacillus alcalophilus AV1934, a Classic Alkaliphile Isolated from Human Feces in 1934.</title>
        <authorList>
            <person name="Attie O."/>
            <person name="Jayaprakash A."/>
            <person name="Shah H."/>
            <person name="Paulsen I.T."/>
            <person name="Morino M."/>
            <person name="Takahashi Y."/>
            <person name="Narumi I."/>
            <person name="Sachidanandam R."/>
            <person name="Satoh K."/>
            <person name="Ito M."/>
            <person name="Krulwich T.A."/>
        </authorList>
    </citation>
    <scope>NUCLEOTIDE SEQUENCE [LARGE SCALE GENOMIC DNA]</scope>
    <source>
        <strain evidence="2 4">AV1934</strain>
    </source>
</reference>
<accession>A0A094YVV0</accession>
<dbReference type="Proteomes" id="UP000002754">
    <property type="component" value="Unassembled WGS sequence"/>
</dbReference>
<dbReference type="OrthoDB" id="2842789at2"/>
<dbReference type="Proteomes" id="UP000297014">
    <property type="component" value="Unassembled WGS sequence"/>
</dbReference>
<evidence type="ECO:0000313" key="4">
    <source>
        <dbReference type="Proteomes" id="UP000002754"/>
    </source>
</evidence>
<dbReference type="EMBL" id="JALP01000067">
    <property type="protein sequence ID" value="THG91476.1"/>
    <property type="molecule type" value="Genomic_DNA"/>
</dbReference>
<feature type="transmembrane region" description="Helical" evidence="1">
    <location>
        <begin position="6"/>
        <end position="25"/>
    </location>
</feature>
<dbReference type="STRING" id="1218173.BALCAV_0208920"/>
<evidence type="ECO:0000313" key="5">
    <source>
        <dbReference type="Proteomes" id="UP000297014"/>
    </source>
</evidence>
<dbReference type="EMBL" id="ALPT02000024">
    <property type="protein sequence ID" value="KGA97652.1"/>
    <property type="molecule type" value="Genomic_DNA"/>
</dbReference>
<evidence type="ECO:0000256" key="1">
    <source>
        <dbReference type="SAM" id="Phobius"/>
    </source>
</evidence>
<dbReference type="RefSeq" id="WP_004426885.1">
    <property type="nucleotide sequence ID" value="NZ_ALPT02000024.1"/>
</dbReference>
<evidence type="ECO:0000313" key="3">
    <source>
        <dbReference type="EMBL" id="THG91476.1"/>
    </source>
</evidence>
<name>A0A094YVV0_ALKAL</name>
<sequence length="247" mass="28745">MEMMSLVISSYLFIIVLFVGCFYLGKKIIKPKSQLKYHPSLILLTVYSVLLLLAPIIFSLLPKDELKPVQLDLGYTYTKQEAAESVARVEEAERLIEAGNFTDIDQSWISDTWSFDYEDDEIYFTTMFYQSTFPIYIERKEENDGMIEAFMIARTELETALGYVLEERRQTARVELGENRLLVMGEDDFIRKPVRLFDHGFPIKQFQGAYEADQVNPSTGQSMIYLKIPHDLEIITDDDSYYKEINK</sequence>
<keyword evidence="1" id="KW-1133">Transmembrane helix</keyword>
<feature type="transmembrane region" description="Helical" evidence="1">
    <location>
        <begin position="37"/>
        <end position="61"/>
    </location>
</feature>